<proteinExistence type="predicted"/>
<reference evidence="1" key="1">
    <citation type="submission" date="2022-05" db="EMBL/GenBank/DDBJ databases">
        <title>A methanotrophic Mycobacterium dominates a cave microbial ecosystem.</title>
        <authorList>
            <person name="Van Spanning R.J.M."/>
            <person name="Guan Q."/>
            <person name="Melkonian C."/>
            <person name="Gallant J."/>
            <person name="Polerecky L."/>
            <person name="Flot J.-F."/>
            <person name="Brandt B.W."/>
            <person name="Braster M."/>
            <person name="Iturbe Espinoza P."/>
            <person name="Aerts J."/>
            <person name="Meima-Franke M."/>
            <person name="Piersma S.R."/>
            <person name="Bunduc C."/>
            <person name="Ummels R."/>
            <person name="Pain A."/>
            <person name="Fleming E.J."/>
            <person name="van der Wel N."/>
            <person name="Gherman V.D."/>
            <person name="Sarbu S.M."/>
            <person name="Bodelier P.L.E."/>
            <person name="Bitter W."/>
        </authorList>
    </citation>
    <scope>NUCLEOTIDE SEQUENCE</scope>
    <source>
        <strain evidence="1">Sulfur Cave</strain>
    </source>
</reference>
<organism evidence="1 2">
    <name type="scientific">Candidatus Mycobacterium methanotrophicum</name>
    <dbReference type="NCBI Taxonomy" id="2943498"/>
    <lineage>
        <taxon>Bacteria</taxon>
        <taxon>Bacillati</taxon>
        <taxon>Actinomycetota</taxon>
        <taxon>Actinomycetes</taxon>
        <taxon>Mycobacteriales</taxon>
        <taxon>Mycobacteriaceae</taxon>
        <taxon>Mycobacterium</taxon>
    </lineage>
</organism>
<evidence type="ECO:0000313" key="2">
    <source>
        <dbReference type="Proteomes" id="UP001056610"/>
    </source>
</evidence>
<accession>A0ABY4QRH8</accession>
<dbReference type="RefSeq" id="WP_219070860.1">
    <property type="nucleotide sequence ID" value="NZ_CAJUXY010000134.1"/>
</dbReference>
<keyword evidence="2" id="KW-1185">Reference proteome</keyword>
<gene>
    <name evidence="1" type="ORF">M5I08_10205</name>
</gene>
<evidence type="ECO:0000313" key="1">
    <source>
        <dbReference type="EMBL" id="UQX12556.1"/>
    </source>
</evidence>
<dbReference type="EMBL" id="CP097320">
    <property type="protein sequence ID" value="UQX12556.1"/>
    <property type="molecule type" value="Genomic_DNA"/>
</dbReference>
<sequence>MSFGKISFPASPYAPEILALSWPSQSSTLWDGWTTELGAEVMRLRGQLNTQMDIIEVLMTMSGEFVKSGVRLGRLREIALRDRIELYEAAARQTHAARHHIWQPSPGGVVSR</sequence>
<protein>
    <submittedName>
        <fullName evidence="1">Uncharacterized protein</fullName>
    </submittedName>
</protein>
<name>A0ABY4QRH8_9MYCO</name>
<dbReference type="Proteomes" id="UP001056610">
    <property type="component" value="Chromosome"/>
</dbReference>